<dbReference type="EMBL" id="BMHI01000002">
    <property type="protein sequence ID" value="GGB26143.1"/>
    <property type="molecule type" value="Genomic_DNA"/>
</dbReference>
<dbReference type="InterPro" id="IPR029068">
    <property type="entry name" value="Glyas_Bleomycin-R_OHBP_Dase"/>
</dbReference>
<dbReference type="Pfam" id="PF13669">
    <property type="entry name" value="Glyoxalase_4"/>
    <property type="match status" value="1"/>
</dbReference>
<evidence type="ECO:0000259" key="1">
    <source>
        <dbReference type="PROSITE" id="PS51819"/>
    </source>
</evidence>
<sequence>MAGPPHELLQLPNRVVPTAQPALSAFQCVTLREGSGCRETSTLAASIDHSTITVSVAGTRPGALPRISGRAAATVHRMTNPVHHIELWTTDLQRTGASFDWLLTRIGWHEDVDAAWPEGRVWRCAGAPYIVLEQSPAVNGPHDRMRAGLNHLALRAPDRGTLDRLREDCQVNGWHELFADRYPHAGGRQHTALFIENDEGFECEIVVDTPD</sequence>
<accession>A0A916T1N8</accession>
<dbReference type="Proteomes" id="UP000636793">
    <property type="component" value="Unassembled WGS sequence"/>
</dbReference>
<evidence type="ECO:0000313" key="3">
    <source>
        <dbReference type="Proteomes" id="UP000636793"/>
    </source>
</evidence>
<dbReference type="InterPro" id="IPR037523">
    <property type="entry name" value="VOC_core"/>
</dbReference>
<name>A0A916T1N8_9MICO</name>
<gene>
    <name evidence="2" type="ORF">GCM10011492_15410</name>
</gene>
<evidence type="ECO:0000313" key="2">
    <source>
        <dbReference type="EMBL" id="GGB26143.1"/>
    </source>
</evidence>
<organism evidence="2 3">
    <name type="scientific">Flexivirga endophytica</name>
    <dbReference type="NCBI Taxonomy" id="1849103"/>
    <lineage>
        <taxon>Bacteria</taxon>
        <taxon>Bacillati</taxon>
        <taxon>Actinomycetota</taxon>
        <taxon>Actinomycetes</taxon>
        <taxon>Micrococcales</taxon>
        <taxon>Dermacoccaceae</taxon>
        <taxon>Flexivirga</taxon>
    </lineage>
</organism>
<proteinExistence type="predicted"/>
<protein>
    <recommendedName>
        <fullName evidence="1">VOC domain-containing protein</fullName>
    </recommendedName>
</protein>
<dbReference type="SUPFAM" id="SSF54593">
    <property type="entry name" value="Glyoxalase/Bleomycin resistance protein/Dihydroxybiphenyl dioxygenase"/>
    <property type="match status" value="1"/>
</dbReference>
<dbReference type="PROSITE" id="PS51819">
    <property type="entry name" value="VOC"/>
    <property type="match status" value="1"/>
</dbReference>
<reference evidence="2" key="2">
    <citation type="submission" date="2020-09" db="EMBL/GenBank/DDBJ databases">
        <authorList>
            <person name="Sun Q."/>
            <person name="Zhou Y."/>
        </authorList>
    </citation>
    <scope>NUCLEOTIDE SEQUENCE</scope>
    <source>
        <strain evidence="2">CGMCC 1.15085</strain>
    </source>
</reference>
<feature type="domain" description="VOC" evidence="1">
    <location>
        <begin position="81"/>
        <end position="208"/>
    </location>
</feature>
<keyword evidence="3" id="KW-1185">Reference proteome</keyword>
<dbReference type="AlphaFoldDB" id="A0A916T1N8"/>
<dbReference type="Gene3D" id="3.10.180.10">
    <property type="entry name" value="2,3-Dihydroxybiphenyl 1,2-Dioxygenase, domain 1"/>
    <property type="match status" value="1"/>
</dbReference>
<reference evidence="2" key="1">
    <citation type="journal article" date="2014" name="Int. J. Syst. Evol. Microbiol.">
        <title>Complete genome sequence of Corynebacterium casei LMG S-19264T (=DSM 44701T), isolated from a smear-ripened cheese.</title>
        <authorList>
            <consortium name="US DOE Joint Genome Institute (JGI-PGF)"/>
            <person name="Walter F."/>
            <person name="Albersmeier A."/>
            <person name="Kalinowski J."/>
            <person name="Ruckert C."/>
        </authorList>
    </citation>
    <scope>NUCLEOTIDE SEQUENCE</scope>
    <source>
        <strain evidence="2">CGMCC 1.15085</strain>
    </source>
</reference>
<comment type="caution">
    <text evidence="2">The sequence shown here is derived from an EMBL/GenBank/DDBJ whole genome shotgun (WGS) entry which is preliminary data.</text>
</comment>